<dbReference type="InterPro" id="IPR042099">
    <property type="entry name" value="ANL_N_sf"/>
</dbReference>
<evidence type="ECO:0000259" key="4">
    <source>
        <dbReference type="Pfam" id="PF00501"/>
    </source>
</evidence>
<dbReference type="InterPro" id="IPR000873">
    <property type="entry name" value="AMP-dep_synth/lig_dom"/>
</dbReference>
<dbReference type="InterPro" id="IPR025110">
    <property type="entry name" value="AMP-bd_C"/>
</dbReference>
<keyword evidence="3" id="KW-0812">Transmembrane</keyword>
<dbReference type="PANTHER" id="PTHR43201:SF5">
    <property type="entry name" value="MEDIUM-CHAIN ACYL-COA LIGASE ACSF2, MITOCHONDRIAL"/>
    <property type="match status" value="1"/>
</dbReference>
<evidence type="ECO:0000256" key="2">
    <source>
        <dbReference type="ARBA" id="ARBA00022598"/>
    </source>
</evidence>
<dbReference type="Pfam" id="PF13193">
    <property type="entry name" value="AMP-binding_C"/>
    <property type="match status" value="1"/>
</dbReference>
<keyword evidence="2" id="KW-0436">Ligase</keyword>
<evidence type="ECO:0000313" key="6">
    <source>
        <dbReference type="EMBL" id="MFD1427325.1"/>
    </source>
</evidence>
<evidence type="ECO:0000259" key="5">
    <source>
        <dbReference type="Pfam" id="PF13193"/>
    </source>
</evidence>
<evidence type="ECO:0000256" key="1">
    <source>
        <dbReference type="ARBA" id="ARBA00006432"/>
    </source>
</evidence>
<dbReference type="PROSITE" id="PS00455">
    <property type="entry name" value="AMP_BINDING"/>
    <property type="match status" value="1"/>
</dbReference>
<dbReference type="InterPro" id="IPR020845">
    <property type="entry name" value="AMP-binding_CS"/>
</dbReference>
<feature type="transmembrane region" description="Helical" evidence="3">
    <location>
        <begin position="207"/>
        <end position="230"/>
    </location>
</feature>
<dbReference type="SUPFAM" id="SSF56801">
    <property type="entry name" value="Acetyl-CoA synthetase-like"/>
    <property type="match status" value="1"/>
</dbReference>
<sequence length="514" mass="57672">MTVTMGLILKNRASFTPDLEAIVTPDKRFTYREFNQRVNQLAHYLLAQNVRKGDRVALLCATDHYFPTVFYAAAKIGAIAVPLNSRLNASEVEWIVKDSQPKVLFYDGEFSSLVSGLEKLDFLNVMIQTSFGEDAHPQYGEIFRQNPVSEPNVEVLGEDPIVILYTSGTTGKPKGVLSSHQSLFISGVSTFPAMTFREKDRMVTAMPLFHVSGVVSIASAAILGFTLVLMPKFHPVHIWDFAEQESVTQLMAVPMMMKLMLPSLWEDNRDVGTLRTILTGGSDVPVELIRQYDSLGFTIINMYGASEFTGVASFWSSEMGLDKMNSIGKALASEIRIIDRDTGKELLPGEIGEVVCRGFHVFQGYWNNEEETKKVLRDGWYYTGDAGKFDEEGFLYIVDRYKDVILVDAGENVYPAEVERVIRKLDGVREVAVVGVKDDLWGELPWAYVALDKDAVLTEQMILAHVHKELAAYKLAQVHFLEELPKNSLGKVKKFELKEQANQEKKEQEKATQG</sequence>
<keyword evidence="3" id="KW-1133">Transmembrane helix</keyword>
<accession>A0ABW4CCQ9</accession>
<protein>
    <submittedName>
        <fullName evidence="6">Class I adenylate-forming enzyme family protein</fullName>
    </submittedName>
</protein>
<keyword evidence="7" id="KW-1185">Reference proteome</keyword>
<comment type="caution">
    <text evidence="6">The sequence shown here is derived from an EMBL/GenBank/DDBJ whole genome shotgun (WGS) entry which is preliminary data.</text>
</comment>
<keyword evidence="3" id="KW-0472">Membrane</keyword>
<name>A0ABW4CCQ9_9BACL</name>
<feature type="domain" description="AMP-dependent synthetase/ligase" evidence="4">
    <location>
        <begin position="10"/>
        <end position="366"/>
    </location>
</feature>
<comment type="similarity">
    <text evidence="1">Belongs to the ATP-dependent AMP-binding enzyme family.</text>
</comment>
<evidence type="ECO:0000313" key="7">
    <source>
        <dbReference type="Proteomes" id="UP001597282"/>
    </source>
</evidence>
<evidence type="ECO:0000256" key="3">
    <source>
        <dbReference type="SAM" id="Phobius"/>
    </source>
</evidence>
<dbReference type="EMBL" id="JBHTNU010000008">
    <property type="protein sequence ID" value="MFD1427325.1"/>
    <property type="molecule type" value="Genomic_DNA"/>
</dbReference>
<dbReference type="Gene3D" id="3.30.300.30">
    <property type="match status" value="1"/>
</dbReference>
<dbReference type="RefSeq" id="WP_380165235.1">
    <property type="nucleotide sequence ID" value="NZ_JBHTNU010000008.1"/>
</dbReference>
<dbReference type="PANTHER" id="PTHR43201">
    <property type="entry name" value="ACYL-COA SYNTHETASE"/>
    <property type="match status" value="1"/>
</dbReference>
<reference evidence="7" key="1">
    <citation type="journal article" date="2019" name="Int. J. Syst. Evol. Microbiol.">
        <title>The Global Catalogue of Microorganisms (GCM) 10K type strain sequencing project: providing services to taxonomists for standard genome sequencing and annotation.</title>
        <authorList>
            <consortium name="The Broad Institute Genomics Platform"/>
            <consortium name="The Broad Institute Genome Sequencing Center for Infectious Disease"/>
            <person name="Wu L."/>
            <person name="Ma J."/>
        </authorList>
    </citation>
    <scope>NUCLEOTIDE SEQUENCE [LARGE SCALE GENOMIC DNA]</scope>
    <source>
        <strain evidence="7">S1</strain>
    </source>
</reference>
<feature type="domain" description="AMP-binding enzyme C-terminal" evidence="5">
    <location>
        <begin position="417"/>
        <end position="491"/>
    </location>
</feature>
<dbReference type="Proteomes" id="UP001597282">
    <property type="component" value="Unassembled WGS sequence"/>
</dbReference>
<dbReference type="Pfam" id="PF00501">
    <property type="entry name" value="AMP-binding"/>
    <property type="match status" value="1"/>
</dbReference>
<proteinExistence type="inferred from homology"/>
<gene>
    <name evidence="6" type="ORF">ACFQ4Y_10345</name>
</gene>
<dbReference type="InterPro" id="IPR045851">
    <property type="entry name" value="AMP-bd_C_sf"/>
</dbReference>
<dbReference type="Gene3D" id="3.40.50.12780">
    <property type="entry name" value="N-terminal domain of ligase-like"/>
    <property type="match status" value="1"/>
</dbReference>
<organism evidence="6 7">
    <name type="scientific">Kroppenstedtia sanguinis</name>
    <dbReference type="NCBI Taxonomy" id="1380684"/>
    <lineage>
        <taxon>Bacteria</taxon>
        <taxon>Bacillati</taxon>
        <taxon>Bacillota</taxon>
        <taxon>Bacilli</taxon>
        <taxon>Bacillales</taxon>
        <taxon>Thermoactinomycetaceae</taxon>
        <taxon>Kroppenstedtia</taxon>
    </lineage>
</organism>